<evidence type="ECO:0000256" key="5">
    <source>
        <dbReference type="ARBA" id="ARBA00023136"/>
    </source>
</evidence>
<dbReference type="InterPro" id="IPR000612">
    <property type="entry name" value="PMP3"/>
</dbReference>
<dbReference type="OrthoDB" id="2802411at2759"/>
<accession>A0A0D0E7F9</accession>
<evidence type="ECO:0000256" key="6">
    <source>
        <dbReference type="SAM" id="Phobius"/>
    </source>
</evidence>
<dbReference type="HOGENOM" id="CLU_2334258_0_0_1"/>
<dbReference type="AlphaFoldDB" id="A0A0D0E7F9"/>
<reference evidence="8" key="2">
    <citation type="submission" date="2015-01" db="EMBL/GenBank/DDBJ databases">
        <title>Evolutionary Origins and Diversification of the Mycorrhizal Mutualists.</title>
        <authorList>
            <consortium name="DOE Joint Genome Institute"/>
            <consortium name="Mycorrhizal Genomics Consortium"/>
            <person name="Kohler A."/>
            <person name="Kuo A."/>
            <person name="Nagy L.G."/>
            <person name="Floudas D."/>
            <person name="Copeland A."/>
            <person name="Barry K.W."/>
            <person name="Cichocki N."/>
            <person name="Veneault-Fourrey C."/>
            <person name="LaButti K."/>
            <person name="Lindquist E.A."/>
            <person name="Lipzen A."/>
            <person name="Lundell T."/>
            <person name="Morin E."/>
            <person name="Murat C."/>
            <person name="Riley R."/>
            <person name="Ohm R."/>
            <person name="Sun H."/>
            <person name="Tunlid A."/>
            <person name="Henrissat B."/>
            <person name="Grigoriev I.V."/>
            <person name="Hibbett D.S."/>
            <person name="Martin F."/>
        </authorList>
    </citation>
    <scope>NUCLEOTIDE SEQUENCE [LARGE SCALE GENOMIC DNA]</scope>
    <source>
        <strain evidence="8">Ve08.2h10</strain>
    </source>
</reference>
<dbReference type="Proteomes" id="UP000054538">
    <property type="component" value="Unassembled WGS sequence"/>
</dbReference>
<dbReference type="EMBL" id="KN825143">
    <property type="protein sequence ID" value="KIK93930.1"/>
    <property type="molecule type" value="Genomic_DNA"/>
</dbReference>
<evidence type="ECO:0000256" key="1">
    <source>
        <dbReference type="ARBA" id="ARBA00004370"/>
    </source>
</evidence>
<feature type="transmembrane region" description="Helical" evidence="6">
    <location>
        <begin position="6"/>
        <end position="37"/>
    </location>
</feature>
<dbReference type="InParanoid" id="A0A0D0E7F9"/>
<keyword evidence="5 6" id="KW-0472">Membrane</keyword>
<organism evidence="7 8">
    <name type="scientific">Paxillus rubicundulus Ve08.2h10</name>
    <dbReference type="NCBI Taxonomy" id="930991"/>
    <lineage>
        <taxon>Eukaryota</taxon>
        <taxon>Fungi</taxon>
        <taxon>Dikarya</taxon>
        <taxon>Basidiomycota</taxon>
        <taxon>Agaricomycotina</taxon>
        <taxon>Agaricomycetes</taxon>
        <taxon>Agaricomycetidae</taxon>
        <taxon>Boletales</taxon>
        <taxon>Paxilineae</taxon>
        <taxon>Paxillaceae</taxon>
        <taxon>Paxillus</taxon>
    </lineage>
</organism>
<gene>
    <name evidence="7" type="ORF">PAXRUDRAFT_485370</name>
</gene>
<keyword evidence="8" id="KW-1185">Reference proteome</keyword>
<comment type="subcellular location">
    <subcellularLocation>
        <location evidence="1">Membrane</location>
    </subcellularLocation>
</comment>
<evidence type="ECO:0000256" key="4">
    <source>
        <dbReference type="ARBA" id="ARBA00022989"/>
    </source>
</evidence>
<protein>
    <submittedName>
        <fullName evidence="7">Unplaced genomic scaffold scaffold_321, whole genome shotgun sequence</fullName>
    </submittedName>
</protein>
<proteinExistence type="inferred from homology"/>
<name>A0A0D0E7F9_9AGAM</name>
<comment type="similarity">
    <text evidence="2">Belongs to the UPF0057 (PMP3) family.</text>
</comment>
<keyword evidence="4 6" id="KW-1133">Transmembrane helix</keyword>
<dbReference type="Pfam" id="PF01679">
    <property type="entry name" value="Pmp3"/>
    <property type="match status" value="1"/>
</dbReference>
<reference evidence="7 8" key="1">
    <citation type="submission" date="2014-04" db="EMBL/GenBank/DDBJ databases">
        <authorList>
            <consortium name="DOE Joint Genome Institute"/>
            <person name="Kuo A."/>
            <person name="Kohler A."/>
            <person name="Jargeat P."/>
            <person name="Nagy L.G."/>
            <person name="Floudas D."/>
            <person name="Copeland A."/>
            <person name="Barry K.W."/>
            <person name="Cichocki N."/>
            <person name="Veneault-Fourrey C."/>
            <person name="LaButti K."/>
            <person name="Lindquist E.A."/>
            <person name="Lipzen A."/>
            <person name="Lundell T."/>
            <person name="Morin E."/>
            <person name="Murat C."/>
            <person name="Sun H."/>
            <person name="Tunlid A."/>
            <person name="Henrissat B."/>
            <person name="Grigoriev I.V."/>
            <person name="Hibbett D.S."/>
            <person name="Martin F."/>
            <person name="Nordberg H.P."/>
            <person name="Cantor M.N."/>
            <person name="Hua S.X."/>
        </authorList>
    </citation>
    <scope>NUCLEOTIDE SEQUENCE [LARGE SCALE GENOMIC DNA]</scope>
    <source>
        <strain evidence="7 8">Ve08.2h10</strain>
    </source>
</reference>
<sequence length="98" mass="11100">MGEADTFLLIIVGVLFPPAAVVFISGCGIDLCIHILLTMQAKQMYGHRNWTNKSASHFRCRFGTKSTSWNCRSREWYIQAHLSSSACCRTAACLLWHY</sequence>
<dbReference type="GO" id="GO:0016020">
    <property type="term" value="C:membrane"/>
    <property type="evidence" value="ECO:0007669"/>
    <property type="project" value="UniProtKB-SubCell"/>
</dbReference>
<evidence type="ECO:0000256" key="3">
    <source>
        <dbReference type="ARBA" id="ARBA00022692"/>
    </source>
</evidence>
<keyword evidence="3 6" id="KW-0812">Transmembrane</keyword>
<evidence type="ECO:0000256" key="2">
    <source>
        <dbReference type="ARBA" id="ARBA00009530"/>
    </source>
</evidence>
<evidence type="ECO:0000313" key="8">
    <source>
        <dbReference type="Proteomes" id="UP000054538"/>
    </source>
</evidence>
<evidence type="ECO:0000313" key="7">
    <source>
        <dbReference type="EMBL" id="KIK93930.1"/>
    </source>
</evidence>